<comment type="caution">
    <text evidence="2">The sequence shown here is derived from an EMBL/GenBank/DDBJ whole genome shotgun (WGS) entry which is preliminary data.</text>
</comment>
<dbReference type="InterPro" id="IPR016024">
    <property type="entry name" value="ARM-type_fold"/>
</dbReference>
<dbReference type="Pfam" id="PF10092">
    <property type="entry name" value="DUF2330"/>
    <property type="match status" value="1"/>
</dbReference>
<dbReference type="InterPro" id="IPR011989">
    <property type="entry name" value="ARM-like"/>
</dbReference>
<feature type="chain" id="PRO_5012971715" description="PBS lyase HEAT domain protein repeat-containing protein" evidence="1">
    <location>
        <begin position="16"/>
        <end position="715"/>
    </location>
</feature>
<keyword evidence="1" id="KW-0732">Signal</keyword>
<reference evidence="2 3" key="1">
    <citation type="journal article" date="2011" name="J. Bacteriol.">
        <title>Genome sequence of 'Pedosphaera parvula' Ellin514, an aerobic Verrucomicrobial isolate from pasture soil.</title>
        <authorList>
            <person name="Kant R."/>
            <person name="van Passel M.W."/>
            <person name="Sangwan P."/>
            <person name="Palva A."/>
            <person name="Lucas S."/>
            <person name="Copeland A."/>
            <person name="Lapidus A."/>
            <person name="Glavina Del Rio T."/>
            <person name="Dalin E."/>
            <person name="Tice H."/>
            <person name="Bruce D."/>
            <person name="Goodwin L."/>
            <person name="Pitluck S."/>
            <person name="Chertkov O."/>
            <person name="Larimer F.W."/>
            <person name="Land M.L."/>
            <person name="Hauser L."/>
            <person name="Brettin T.S."/>
            <person name="Detter J.C."/>
            <person name="Han S."/>
            <person name="de Vos W.M."/>
            <person name="Janssen P.H."/>
            <person name="Smidt H."/>
        </authorList>
    </citation>
    <scope>NUCLEOTIDE SEQUENCE [LARGE SCALE GENOMIC DNA]</scope>
    <source>
        <strain evidence="2 3">Ellin514</strain>
    </source>
</reference>
<proteinExistence type="predicted"/>
<dbReference type="Gene3D" id="1.25.10.10">
    <property type="entry name" value="Leucine-rich Repeat Variant"/>
    <property type="match status" value="2"/>
</dbReference>
<sequence precursor="true">MMAILAALSLASALADGCFVFKWNKAIDINEPTQKAIIFHDAGREDLLLQVKYEGPLEDFGWLIPTPNLPDVREGTMGPFYELSKLTQRHFGSGEGWGRGRGLDTLSNGGSAEDVKVIQIKTVGAYEVSILSPKDAGSLQRWLKAHAYSFPEGKSEIVEEYIRLGWYFIAAKIELNKGLGFKKVPATSPKEAPGAATARTTLQSKLSSGELHPLLISFDTPKAVFPLKISAVGGKPSEVSLYVIAAEPLLSRFIYGQSVERLGQKYNQWEAEKSARQESRQKSHQNMSALGLQMFLDSFYSKDPRDPIRQRLRDYTREELLALASEGERTVQKDELSEIYYAPPGELLQCLRVNDKELPACRKSFSRLKNGDWYLTKLVHTFASADMRDLEFEPAFPALARTLSQPVGQIPAQILGQLGPKAQVYLTQACSSTNSVERLNAVIGIETSRTPGFGDTLAVLLKDPTPAIRLHTLRALDANTVSRVVDTIIALLRDPNREIRQEACGLLDNESVDRTPFYLALTRDPDPNVRMSSIGIATWINRYAPSDKVFQETLRLLKDPNEDVRTGALHALLQMRARISSQEVPRVEILPFLSSRDPEVRGMAYALLRDGPQVPGNPWAALPSSETLGLLKNPVTMARLMGLKNLQSTGDAEAVELILPLLTDTNKLVRNRAFFVLREITGGDVSENDPAKWQAWWKANKSSFRPKQTVDQNKE</sequence>
<dbReference type="RefSeq" id="WP_007415377.1">
    <property type="nucleotide sequence ID" value="NZ_ABOX02000015.1"/>
</dbReference>
<protein>
    <recommendedName>
        <fullName evidence="4">PBS lyase HEAT domain protein repeat-containing protein</fullName>
    </recommendedName>
</protein>
<gene>
    <name evidence="2" type="ORF">Cflav_PD6252</name>
</gene>
<evidence type="ECO:0008006" key="4">
    <source>
        <dbReference type="Google" id="ProtNLM"/>
    </source>
</evidence>
<evidence type="ECO:0000256" key="1">
    <source>
        <dbReference type="SAM" id="SignalP"/>
    </source>
</evidence>
<organism evidence="2 3">
    <name type="scientific">Pedosphaera parvula (strain Ellin514)</name>
    <dbReference type="NCBI Taxonomy" id="320771"/>
    <lineage>
        <taxon>Bacteria</taxon>
        <taxon>Pseudomonadati</taxon>
        <taxon>Verrucomicrobiota</taxon>
        <taxon>Pedosphaerae</taxon>
        <taxon>Pedosphaerales</taxon>
        <taxon>Pedosphaeraceae</taxon>
        <taxon>Pedosphaera</taxon>
    </lineage>
</organism>
<feature type="signal peptide" evidence="1">
    <location>
        <begin position="1"/>
        <end position="15"/>
    </location>
</feature>
<name>B9XHT3_PEDPL</name>
<evidence type="ECO:0000313" key="2">
    <source>
        <dbReference type="EMBL" id="EEF60661.1"/>
    </source>
</evidence>
<evidence type="ECO:0000313" key="3">
    <source>
        <dbReference type="Proteomes" id="UP000003688"/>
    </source>
</evidence>
<dbReference type="EMBL" id="ABOX02000015">
    <property type="protein sequence ID" value="EEF60661.1"/>
    <property type="molecule type" value="Genomic_DNA"/>
</dbReference>
<accession>B9XHT3</accession>
<dbReference type="Proteomes" id="UP000003688">
    <property type="component" value="Unassembled WGS sequence"/>
</dbReference>
<dbReference type="STRING" id="320771.Cflav_PD6252"/>
<keyword evidence="3" id="KW-1185">Reference proteome</keyword>
<dbReference type="InterPro" id="IPR019283">
    <property type="entry name" value="DUF2330"/>
</dbReference>
<dbReference type="AlphaFoldDB" id="B9XHT3"/>
<dbReference type="SUPFAM" id="SSF48371">
    <property type="entry name" value="ARM repeat"/>
    <property type="match status" value="1"/>
</dbReference>
<dbReference type="OrthoDB" id="9759899at2"/>